<protein>
    <submittedName>
        <fullName evidence="1">Transcriptional regulator</fullName>
    </submittedName>
</protein>
<dbReference type="Proteomes" id="UP000824265">
    <property type="component" value="Unassembled WGS sequence"/>
</dbReference>
<sequence>MKQNRFLVKPAKTAVARMPNGNRELAYDGVKQMQLVDDVENKKFLGELLKAIYEELPTPKNDNIIWRGAVTNIV</sequence>
<evidence type="ECO:0000313" key="1">
    <source>
        <dbReference type="EMBL" id="HIW80724.1"/>
    </source>
</evidence>
<comment type="caution">
    <text evidence="1">The sequence shown here is derived from an EMBL/GenBank/DDBJ whole genome shotgun (WGS) entry which is preliminary data.</text>
</comment>
<reference evidence="1" key="2">
    <citation type="submission" date="2021-04" db="EMBL/GenBank/DDBJ databases">
        <authorList>
            <person name="Gilroy R."/>
        </authorList>
    </citation>
    <scope>NUCLEOTIDE SEQUENCE</scope>
    <source>
        <strain evidence="1">CHK195-6426</strain>
    </source>
</reference>
<dbReference type="EMBL" id="DXGH01000025">
    <property type="protein sequence ID" value="HIW80724.1"/>
    <property type="molecule type" value="Genomic_DNA"/>
</dbReference>
<organism evidence="1 2">
    <name type="scientific">Candidatus Acetatifactor stercoripullorum</name>
    <dbReference type="NCBI Taxonomy" id="2838414"/>
    <lineage>
        <taxon>Bacteria</taxon>
        <taxon>Bacillati</taxon>
        <taxon>Bacillota</taxon>
        <taxon>Clostridia</taxon>
        <taxon>Lachnospirales</taxon>
        <taxon>Lachnospiraceae</taxon>
        <taxon>Acetatifactor</taxon>
    </lineage>
</organism>
<gene>
    <name evidence="1" type="ORF">H9742_04210</name>
</gene>
<dbReference type="AlphaFoldDB" id="A0A9D1R4E8"/>
<evidence type="ECO:0000313" key="2">
    <source>
        <dbReference type="Proteomes" id="UP000824265"/>
    </source>
</evidence>
<name>A0A9D1R4E8_9FIRM</name>
<proteinExistence type="predicted"/>
<accession>A0A9D1R4E8</accession>
<reference evidence="1" key="1">
    <citation type="journal article" date="2021" name="PeerJ">
        <title>Extensive microbial diversity within the chicken gut microbiome revealed by metagenomics and culture.</title>
        <authorList>
            <person name="Gilroy R."/>
            <person name="Ravi A."/>
            <person name="Getino M."/>
            <person name="Pursley I."/>
            <person name="Horton D.L."/>
            <person name="Alikhan N.F."/>
            <person name="Baker D."/>
            <person name="Gharbi K."/>
            <person name="Hall N."/>
            <person name="Watson M."/>
            <person name="Adriaenssens E.M."/>
            <person name="Foster-Nyarko E."/>
            <person name="Jarju S."/>
            <person name="Secka A."/>
            <person name="Antonio M."/>
            <person name="Oren A."/>
            <person name="Chaudhuri R.R."/>
            <person name="La Ragione R."/>
            <person name="Hildebrand F."/>
            <person name="Pallen M.J."/>
        </authorList>
    </citation>
    <scope>NUCLEOTIDE SEQUENCE</scope>
    <source>
        <strain evidence="1">CHK195-6426</strain>
    </source>
</reference>